<dbReference type="Proteomes" id="UP000316256">
    <property type="component" value="Unassembled WGS sequence"/>
</dbReference>
<reference evidence="8 9" key="1">
    <citation type="submission" date="2019-06" db="EMBL/GenBank/DDBJ databases">
        <title>Rhodococcus spaelei sp. nov., isolated from a cave.</title>
        <authorList>
            <person name="Lee S.D."/>
        </authorList>
    </citation>
    <scope>NUCLEOTIDE SEQUENCE [LARGE SCALE GENOMIC DNA]</scope>
    <source>
        <strain evidence="8 9">C9-5</strain>
    </source>
</reference>
<keyword evidence="4" id="KW-0560">Oxidoreductase</keyword>
<dbReference type="GO" id="GO:0032787">
    <property type="term" value="P:monocarboxylic acid metabolic process"/>
    <property type="evidence" value="ECO:0007669"/>
    <property type="project" value="UniProtKB-ARBA"/>
</dbReference>
<dbReference type="InterPro" id="IPR050259">
    <property type="entry name" value="SDR"/>
</dbReference>
<name>A0A541B438_9NOCA</name>
<comment type="caution">
    <text evidence="8">The sequence shown here is derived from an EMBL/GenBank/DDBJ whole genome shotgun (WGS) entry which is preliminary data.</text>
</comment>
<comment type="similarity">
    <text evidence="2">Belongs to the short-chain dehydrogenases/reductases (SDR) family.</text>
</comment>
<dbReference type="PRINTS" id="PR00080">
    <property type="entry name" value="SDRFAMILY"/>
</dbReference>
<dbReference type="Pfam" id="PF13561">
    <property type="entry name" value="adh_short_C2"/>
    <property type="match status" value="1"/>
</dbReference>
<comment type="catalytic activity">
    <reaction evidence="6">
        <text>a (3R)-hydroxyacyl-[ACP] + NADP(+) = a 3-oxoacyl-[ACP] + NADPH + H(+)</text>
        <dbReference type="Rhea" id="RHEA:17397"/>
        <dbReference type="Rhea" id="RHEA-COMP:9916"/>
        <dbReference type="Rhea" id="RHEA-COMP:9945"/>
        <dbReference type="ChEBI" id="CHEBI:15378"/>
        <dbReference type="ChEBI" id="CHEBI:57783"/>
        <dbReference type="ChEBI" id="CHEBI:58349"/>
        <dbReference type="ChEBI" id="CHEBI:78776"/>
        <dbReference type="ChEBI" id="CHEBI:78827"/>
        <dbReference type="EC" id="1.1.1.100"/>
    </reaction>
    <physiologicalReaction direction="right-to-left" evidence="6">
        <dbReference type="Rhea" id="RHEA:17399"/>
    </physiologicalReaction>
</comment>
<evidence type="ECO:0000256" key="1">
    <source>
        <dbReference type="ARBA" id="ARBA00004191"/>
    </source>
</evidence>
<dbReference type="OrthoDB" id="9803333at2"/>
<evidence type="ECO:0000256" key="5">
    <source>
        <dbReference type="ARBA" id="ARBA00040781"/>
    </source>
</evidence>
<dbReference type="GO" id="GO:0004316">
    <property type="term" value="F:3-oxoacyl-[acyl-carrier-protein] reductase (NADPH) activity"/>
    <property type="evidence" value="ECO:0007669"/>
    <property type="project" value="UniProtKB-EC"/>
</dbReference>
<dbReference type="PRINTS" id="PR00081">
    <property type="entry name" value="GDHRDH"/>
</dbReference>
<proteinExistence type="inferred from homology"/>
<dbReference type="AlphaFoldDB" id="A0A541B438"/>
<evidence type="ECO:0000256" key="2">
    <source>
        <dbReference type="ARBA" id="ARBA00006484"/>
    </source>
</evidence>
<dbReference type="EMBL" id="VIGH01000007">
    <property type="protein sequence ID" value="TQF67085.1"/>
    <property type="molecule type" value="Genomic_DNA"/>
</dbReference>
<evidence type="ECO:0000256" key="4">
    <source>
        <dbReference type="ARBA" id="ARBA00023002"/>
    </source>
</evidence>
<dbReference type="InterPro" id="IPR057326">
    <property type="entry name" value="KR_dom"/>
</dbReference>
<dbReference type="PROSITE" id="PS00061">
    <property type="entry name" value="ADH_SHORT"/>
    <property type="match status" value="1"/>
</dbReference>
<sequence length="263" mass="27097">MILDRFLVTDQVAVVTGAGRGVGAASAVALAEAGADVLLAARSEDQLEEVAQRVRATGRRAHVVAADLADLDAVAGLAETAREVFGRLDIVVNNVGGAMPTPLLQTKPRQLEEAFHFNVSTAHALVRAAVPHILETAGAGAIVNVSSVVGRVGGRGYAAYGTAKAAVAHYTRLAAADLSPRIRVNCVSLGSVLTSALEVVAQNETIKTTMENATPLQRIGDPEDASAAVLYLCSPAGSYLTGKVLEVDGGLQVPNLDFGLPDL</sequence>
<dbReference type="NCBIfam" id="NF005873">
    <property type="entry name" value="PRK07814.1"/>
    <property type="match status" value="1"/>
</dbReference>
<evidence type="ECO:0000313" key="9">
    <source>
        <dbReference type="Proteomes" id="UP000316256"/>
    </source>
</evidence>
<keyword evidence="9" id="KW-1185">Reference proteome</keyword>
<organism evidence="8 9">
    <name type="scientific">Rhodococcus spelaei</name>
    <dbReference type="NCBI Taxonomy" id="2546320"/>
    <lineage>
        <taxon>Bacteria</taxon>
        <taxon>Bacillati</taxon>
        <taxon>Actinomycetota</taxon>
        <taxon>Actinomycetes</taxon>
        <taxon>Mycobacteriales</taxon>
        <taxon>Nocardiaceae</taxon>
        <taxon>Rhodococcus</taxon>
    </lineage>
</organism>
<dbReference type="RefSeq" id="WP_142101086.1">
    <property type="nucleotide sequence ID" value="NZ_VIGH01000007.1"/>
</dbReference>
<accession>A0A541B438</accession>
<evidence type="ECO:0000256" key="3">
    <source>
        <dbReference type="ARBA" id="ARBA00022512"/>
    </source>
</evidence>
<dbReference type="CDD" id="cd05233">
    <property type="entry name" value="SDR_c"/>
    <property type="match status" value="1"/>
</dbReference>
<feature type="domain" description="Ketoreductase" evidence="7">
    <location>
        <begin position="11"/>
        <end position="196"/>
    </location>
</feature>
<dbReference type="PANTHER" id="PTHR42879:SF2">
    <property type="entry name" value="3-OXOACYL-[ACYL-CARRIER-PROTEIN] REDUCTASE FABG"/>
    <property type="match status" value="1"/>
</dbReference>
<keyword evidence="3" id="KW-0134">Cell wall</keyword>
<dbReference type="SUPFAM" id="SSF51735">
    <property type="entry name" value="NAD(P)-binding Rossmann-fold domains"/>
    <property type="match status" value="1"/>
</dbReference>
<dbReference type="InterPro" id="IPR002347">
    <property type="entry name" value="SDR_fam"/>
</dbReference>
<protein>
    <recommendedName>
        <fullName evidence="5">3-oxoacyl-[acyl-carrier-protein] reductase MabA</fullName>
    </recommendedName>
</protein>
<dbReference type="SMART" id="SM00822">
    <property type="entry name" value="PKS_KR"/>
    <property type="match status" value="1"/>
</dbReference>
<evidence type="ECO:0000259" key="7">
    <source>
        <dbReference type="SMART" id="SM00822"/>
    </source>
</evidence>
<evidence type="ECO:0000256" key="6">
    <source>
        <dbReference type="ARBA" id="ARBA00047400"/>
    </source>
</evidence>
<dbReference type="InterPro" id="IPR020904">
    <property type="entry name" value="Sc_DH/Rdtase_CS"/>
</dbReference>
<comment type="subcellular location">
    <subcellularLocation>
        <location evidence="1">Secreted</location>
        <location evidence="1">Cell wall</location>
    </subcellularLocation>
</comment>
<keyword evidence="3" id="KW-0964">Secreted</keyword>
<dbReference type="Gene3D" id="3.40.50.720">
    <property type="entry name" value="NAD(P)-binding Rossmann-like Domain"/>
    <property type="match status" value="1"/>
</dbReference>
<dbReference type="FunFam" id="3.40.50.720:FF:000084">
    <property type="entry name" value="Short-chain dehydrogenase reductase"/>
    <property type="match status" value="1"/>
</dbReference>
<gene>
    <name evidence="8" type="ORF">FK531_16030</name>
</gene>
<evidence type="ECO:0000313" key="8">
    <source>
        <dbReference type="EMBL" id="TQF67085.1"/>
    </source>
</evidence>
<dbReference type="PANTHER" id="PTHR42879">
    <property type="entry name" value="3-OXOACYL-(ACYL-CARRIER-PROTEIN) REDUCTASE"/>
    <property type="match status" value="1"/>
</dbReference>
<dbReference type="InterPro" id="IPR036291">
    <property type="entry name" value="NAD(P)-bd_dom_sf"/>
</dbReference>